<keyword evidence="3 9" id="KW-0812">Transmembrane</keyword>
<dbReference type="PRINTS" id="PR00237">
    <property type="entry name" value="GPCRRHODOPSN"/>
</dbReference>
<evidence type="ECO:0000256" key="1">
    <source>
        <dbReference type="ARBA" id="ARBA00004651"/>
    </source>
</evidence>
<comment type="similarity">
    <text evidence="9">Belongs to the G-protein coupled receptor 1 family.</text>
</comment>
<dbReference type="PROSITE" id="PS00237">
    <property type="entry name" value="G_PROTEIN_RECEP_F1_1"/>
    <property type="match status" value="1"/>
</dbReference>
<keyword evidence="4 11" id="KW-1133">Transmembrane helix</keyword>
<feature type="transmembrane region" description="Helical" evidence="11">
    <location>
        <begin position="160"/>
        <end position="181"/>
    </location>
</feature>
<evidence type="ECO:0000256" key="8">
    <source>
        <dbReference type="ARBA" id="ARBA00023224"/>
    </source>
</evidence>
<organism evidence="13 14">
    <name type="scientific">Schistosoma mansoni</name>
    <name type="common">Blood fluke</name>
    <dbReference type="NCBI Taxonomy" id="6183"/>
    <lineage>
        <taxon>Eukaryota</taxon>
        <taxon>Metazoa</taxon>
        <taxon>Spiralia</taxon>
        <taxon>Lophotrochozoa</taxon>
        <taxon>Platyhelminthes</taxon>
        <taxon>Trematoda</taxon>
        <taxon>Digenea</taxon>
        <taxon>Strigeidida</taxon>
        <taxon>Schistosomatoidea</taxon>
        <taxon>Schistosomatidae</taxon>
        <taxon>Schistosoma</taxon>
    </lineage>
</organism>
<dbReference type="InterPro" id="IPR000276">
    <property type="entry name" value="GPCR_Rhodpsn"/>
</dbReference>
<dbReference type="Gene3D" id="1.20.1070.10">
    <property type="entry name" value="Rhodopsin 7-helix transmembrane proteins"/>
    <property type="match status" value="2"/>
</dbReference>
<dbReference type="GO" id="GO:0004930">
    <property type="term" value="F:G protein-coupled receptor activity"/>
    <property type="evidence" value="ECO:0007669"/>
    <property type="project" value="UniProtKB-KW"/>
</dbReference>
<feature type="domain" description="G-protein coupled receptors family 1 profile" evidence="12">
    <location>
        <begin position="59"/>
        <end position="498"/>
    </location>
</feature>
<sequence length="519" mass="59941">MEACHANISYGLFNTNSNFINDLVNLTKVESEMFSEWRFALNIIIISLQILSGIFIFCGNLLAISVVATTKGLRRITDLYIVSLALADLLVAVLILPHFIMRQVYGHWPYESHELCIYWLSLNLFLCSASILNICCISVDRYVAINYPMKYTSKQTRRTAFLMIGCAWVASFLVMTPPIFGSQHHNGVGSCYIRSDAGYRFLTGICIFFVPFLLVGFIYIRIFWVIHRRWKELKFGKFLFNPKEHRFGSFKLLFVANNIYNRSFGHKKYCFSSHNSNQRQLFVTNSTQSNLFIAYTTSTRRKNVGKYTVNQSHVQSSLVDKRSEQIERVYSETSTQYAQHIQIVPIPLVHRKTKSDANCFSSFSIHNSTENTEIYTSQTTDTIDKTNDASINDRRKDQQRENEHRINSQNKGILNSKPKHSNTHNSMIYQRRKRLVYDSEKKTVKTVALVVCCFVLCWLPFTISYLMEGACEYIFSEAFNMGAGWIAYLNSMCNPFIYAFCNTKYAKAFKRLLHIGSNN</sequence>
<evidence type="ECO:0000313" key="14">
    <source>
        <dbReference type="WBParaSite" id="Smp_043300.1"/>
    </source>
</evidence>
<keyword evidence="8 9" id="KW-0807">Transducer</keyword>
<accession>A0A3Q0KF27</accession>
<evidence type="ECO:0000256" key="7">
    <source>
        <dbReference type="ARBA" id="ARBA00023170"/>
    </source>
</evidence>
<evidence type="ECO:0000256" key="6">
    <source>
        <dbReference type="ARBA" id="ARBA00023136"/>
    </source>
</evidence>
<feature type="region of interest" description="Disordered" evidence="10">
    <location>
        <begin position="376"/>
        <end position="417"/>
    </location>
</feature>
<comment type="subcellular location">
    <subcellularLocation>
        <location evidence="1">Cell membrane</location>
        <topology evidence="1">Multi-pass membrane protein</topology>
    </subcellularLocation>
</comment>
<evidence type="ECO:0000256" key="5">
    <source>
        <dbReference type="ARBA" id="ARBA00023040"/>
    </source>
</evidence>
<evidence type="ECO:0000313" key="13">
    <source>
        <dbReference type="Proteomes" id="UP000008854"/>
    </source>
</evidence>
<dbReference type="AlphaFoldDB" id="A0A3Q0KF27"/>
<feature type="transmembrane region" description="Helical" evidence="11">
    <location>
        <begin position="479"/>
        <end position="501"/>
    </location>
</feature>
<dbReference type="Proteomes" id="UP000008854">
    <property type="component" value="Unassembled WGS sequence"/>
</dbReference>
<dbReference type="InterPro" id="IPR017452">
    <property type="entry name" value="GPCR_Rhodpsn_7TM"/>
</dbReference>
<dbReference type="WBParaSite" id="Smp_043300.1">
    <property type="protein sequence ID" value="Smp_043300.1"/>
    <property type="gene ID" value="Smp_043300"/>
</dbReference>
<proteinExistence type="inferred from homology"/>
<dbReference type="Pfam" id="PF00001">
    <property type="entry name" value="7tm_1"/>
    <property type="match status" value="1"/>
</dbReference>
<dbReference type="GO" id="GO:0005886">
    <property type="term" value="C:plasma membrane"/>
    <property type="evidence" value="ECO:0007669"/>
    <property type="project" value="UniProtKB-SubCell"/>
</dbReference>
<keyword evidence="6 11" id="KW-0472">Membrane</keyword>
<keyword evidence="13" id="KW-1185">Reference proteome</keyword>
<feature type="transmembrane region" description="Helical" evidence="11">
    <location>
        <begin position="39"/>
        <end position="67"/>
    </location>
</feature>
<reference evidence="13" key="1">
    <citation type="journal article" date="2012" name="PLoS Negl. Trop. Dis.">
        <title>A systematically improved high quality genome and transcriptome of the human blood fluke Schistosoma mansoni.</title>
        <authorList>
            <person name="Protasio A.V."/>
            <person name="Tsai I.J."/>
            <person name="Babbage A."/>
            <person name="Nichol S."/>
            <person name="Hunt M."/>
            <person name="Aslett M.A."/>
            <person name="De Silva N."/>
            <person name="Velarde G.S."/>
            <person name="Anderson T.J."/>
            <person name="Clark R.C."/>
            <person name="Davidson C."/>
            <person name="Dillon G.P."/>
            <person name="Holroyd N.E."/>
            <person name="LoVerde P.T."/>
            <person name="Lloyd C."/>
            <person name="McQuillan J."/>
            <person name="Oliveira G."/>
            <person name="Otto T.D."/>
            <person name="Parker-Manuel S.J."/>
            <person name="Quail M.A."/>
            <person name="Wilson R.A."/>
            <person name="Zerlotini A."/>
            <person name="Dunne D.W."/>
            <person name="Berriman M."/>
        </authorList>
    </citation>
    <scope>NUCLEOTIDE SEQUENCE [LARGE SCALE GENOMIC DNA]</scope>
    <source>
        <strain evidence="13">Puerto Rican</strain>
    </source>
</reference>
<evidence type="ECO:0000259" key="12">
    <source>
        <dbReference type="PROSITE" id="PS50262"/>
    </source>
</evidence>
<protein>
    <submittedName>
        <fullName evidence="14">Putative biogenic amine (Dopamine) receptor</fullName>
    </submittedName>
</protein>
<feature type="compositionally biased region" description="Basic and acidic residues" evidence="10">
    <location>
        <begin position="382"/>
        <end position="406"/>
    </location>
</feature>
<dbReference type="CDD" id="cd15061">
    <property type="entry name" value="7tmA_tyramine_R-like"/>
    <property type="match status" value="1"/>
</dbReference>
<evidence type="ECO:0000256" key="4">
    <source>
        <dbReference type="ARBA" id="ARBA00022989"/>
    </source>
</evidence>
<evidence type="ECO:0000256" key="2">
    <source>
        <dbReference type="ARBA" id="ARBA00022475"/>
    </source>
</evidence>
<evidence type="ECO:0000256" key="3">
    <source>
        <dbReference type="ARBA" id="ARBA00022692"/>
    </source>
</evidence>
<evidence type="ECO:0000256" key="11">
    <source>
        <dbReference type="SAM" id="Phobius"/>
    </source>
</evidence>
<evidence type="ECO:0000256" key="10">
    <source>
        <dbReference type="SAM" id="MobiDB-lite"/>
    </source>
</evidence>
<feature type="transmembrane region" description="Helical" evidence="11">
    <location>
        <begin position="447"/>
        <end position="467"/>
    </location>
</feature>
<feature type="transmembrane region" description="Helical" evidence="11">
    <location>
        <begin position="117"/>
        <end position="139"/>
    </location>
</feature>
<feature type="transmembrane region" description="Helical" evidence="11">
    <location>
        <begin position="79"/>
        <end position="97"/>
    </location>
</feature>
<reference evidence="14" key="2">
    <citation type="submission" date="2018-12" db="UniProtKB">
        <authorList>
            <consortium name="WormBaseParasite"/>
        </authorList>
    </citation>
    <scope>IDENTIFICATION</scope>
    <source>
        <strain evidence="14">Puerto Rican</strain>
    </source>
</reference>
<keyword evidence="5 9" id="KW-0297">G-protein coupled receptor</keyword>
<name>A0A3Q0KF27_SCHMA</name>
<evidence type="ECO:0000256" key="9">
    <source>
        <dbReference type="RuleBase" id="RU000688"/>
    </source>
</evidence>
<dbReference type="PROSITE" id="PS50262">
    <property type="entry name" value="G_PROTEIN_RECEP_F1_2"/>
    <property type="match status" value="1"/>
</dbReference>
<keyword evidence="7 9" id="KW-0675">Receptor</keyword>
<keyword evidence="2" id="KW-1003">Cell membrane</keyword>
<feature type="transmembrane region" description="Helical" evidence="11">
    <location>
        <begin position="201"/>
        <end position="224"/>
    </location>
</feature>
<dbReference type="InParanoid" id="A0A3Q0KF27"/>
<dbReference type="SUPFAM" id="SSF81321">
    <property type="entry name" value="Family A G protein-coupled receptor-like"/>
    <property type="match status" value="1"/>
</dbReference>
<dbReference type="PANTHER" id="PTHR24248">
    <property type="entry name" value="ADRENERGIC RECEPTOR-RELATED G-PROTEIN COUPLED RECEPTOR"/>
    <property type="match status" value="1"/>
</dbReference>
<dbReference type="STRING" id="6183.A0A3Q0KF27"/>
<dbReference type="SMART" id="SM01381">
    <property type="entry name" value="7TM_GPCR_Srsx"/>
    <property type="match status" value="1"/>
</dbReference>